<dbReference type="Proteomes" id="UP000681722">
    <property type="component" value="Unassembled WGS sequence"/>
</dbReference>
<dbReference type="GO" id="GO:0005634">
    <property type="term" value="C:nucleus"/>
    <property type="evidence" value="ECO:0007669"/>
    <property type="project" value="UniProtKB-SubCell"/>
</dbReference>
<comment type="subcellular location">
    <subcellularLocation>
        <location evidence="3">Nucleus</location>
    </subcellularLocation>
</comment>
<dbReference type="SMART" id="SM00413">
    <property type="entry name" value="ETS"/>
    <property type="match status" value="1"/>
</dbReference>
<accession>A0A814FGG7</accession>
<evidence type="ECO:0000256" key="1">
    <source>
        <dbReference type="ARBA" id="ARBA00005562"/>
    </source>
</evidence>
<evidence type="ECO:0000313" key="9">
    <source>
        <dbReference type="Proteomes" id="UP000663829"/>
    </source>
</evidence>
<dbReference type="Gene3D" id="1.10.10.10">
    <property type="entry name" value="Winged helix-like DNA-binding domain superfamily/Winged helix DNA-binding domain"/>
    <property type="match status" value="1"/>
</dbReference>
<protein>
    <recommendedName>
        <fullName evidence="4">ETS domain-containing protein</fullName>
    </recommendedName>
</protein>
<sequence>MLTIKYPSTNQQSIPESQTQQELLTLLNTDFNYSYQQNITEYLPKEITDNSMDENICELLDFYGQVSPFNKNDFHSQFSIDDDQPNSFDMIKSFTPLSILDTSGENANTMDTPDFVSKNPIKMIDENTLTVTVQQQLQQMDKQHDHLINTTSSIPTILFQNQSNEITEKSYISHSLPTSPNLAEYSELVTSSKTPSQLIDITEWQVVDDITKRKRRPHLHEFLRQLLDKPSYHHLATYTDRNAGIFKFHQPHVIAKLWKYVKGRNSGNDMTYDKLARAIRYYYPQGIINSSPGRFTFRFGTKSGFGDTWKPSN</sequence>
<evidence type="ECO:0000256" key="2">
    <source>
        <dbReference type="ARBA" id="ARBA00023125"/>
    </source>
</evidence>
<dbReference type="PROSITE" id="PS50061">
    <property type="entry name" value="ETS_DOMAIN_3"/>
    <property type="match status" value="1"/>
</dbReference>
<feature type="domain" description="ETS" evidence="4">
    <location>
        <begin position="217"/>
        <end position="300"/>
    </location>
</feature>
<keyword evidence="3" id="KW-0539">Nucleus</keyword>
<dbReference type="OrthoDB" id="8196042at2759"/>
<proteinExistence type="inferred from homology"/>
<evidence type="ECO:0000313" key="5">
    <source>
        <dbReference type="EMBL" id="CAF0858893.1"/>
    </source>
</evidence>
<dbReference type="EMBL" id="CAJOBC010002803">
    <property type="protein sequence ID" value="CAF3752229.1"/>
    <property type="molecule type" value="Genomic_DNA"/>
</dbReference>
<dbReference type="GO" id="GO:0030154">
    <property type="term" value="P:cell differentiation"/>
    <property type="evidence" value="ECO:0007669"/>
    <property type="project" value="TreeGrafter"/>
</dbReference>
<keyword evidence="9" id="KW-1185">Reference proteome</keyword>
<dbReference type="Proteomes" id="UP000682733">
    <property type="component" value="Unassembled WGS sequence"/>
</dbReference>
<keyword evidence="2 3" id="KW-0238">DNA-binding</keyword>
<reference evidence="6" key="1">
    <citation type="submission" date="2021-02" db="EMBL/GenBank/DDBJ databases">
        <authorList>
            <person name="Nowell W R."/>
        </authorList>
    </citation>
    <scope>NUCLEOTIDE SEQUENCE</scope>
</reference>
<dbReference type="GO" id="GO:0000981">
    <property type="term" value="F:DNA-binding transcription factor activity, RNA polymerase II-specific"/>
    <property type="evidence" value="ECO:0007669"/>
    <property type="project" value="TreeGrafter"/>
</dbReference>
<name>A0A814FGG7_9BILA</name>
<dbReference type="GO" id="GO:0043565">
    <property type="term" value="F:sequence-specific DNA binding"/>
    <property type="evidence" value="ECO:0007669"/>
    <property type="project" value="InterPro"/>
</dbReference>
<dbReference type="Proteomes" id="UP000663829">
    <property type="component" value="Unassembled WGS sequence"/>
</dbReference>
<dbReference type="InterPro" id="IPR046328">
    <property type="entry name" value="ETS_fam"/>
</dbReference>
<dbReference type="EMBL" id="CAJNOK010002411">
    <property type="protein sequence ID" value="CAF0858893.1"/>
    <property type="molecule type" value="Genomic_DNA"/>
</dbReference>
<dbReference type="InterPro" id="IPR036390">
    <property type="entry name" value="WH_DNA-bd_sf"/>
</dbReference>
<dbReference type="InterPro" id="IPR000418">
    <property type="entry name" value="Ets_dom"/>
</dbReference>
<evidence type="ECO:0000313" key="8">
    <source>
        <dbReference type="EMBL" id="CAF3752229.1"/>
    </source>
</evidence>
<dbReference type="PANTHER" id="PTHR11849">
    <property type="entry name" value="ETS"/>
    <property type="match status" value="1"/>
</dbReference>
<dbReference type="SUPFAM" id="SSF46785">
    <property type="entry name" value="Winged helix' DNA-binding domain"/>
    <property type="match status" value="1"/>
</dbReference>
<evidence type="ECO:0000259" key="4">
    <source>
        <dbReference type="PROSITE" id="PS50061"/>
    </source>
</evidence>
<dbReference type="Proteomes" id="UP000677228">
    <property type="component" value="Unassembled WGS sequence"/>
</dbReference>
<dbReference type="PRINTS" id="PR00454">
    <property type="entry name" value="ETSDOMAIN"/>
</dbReference>
<gene>
    <name evidence="6" type="ORF">GPM918_LOCUS12681</name>
    <name evidence="5" type="ORF">OVA965_LOCUS7534</name>
    <name evidence="8" type="ORF">SRO942_LOCUS12676</name>
    <name evidence="7" type="ORF">TMI583_LOCUS7529</name>
</gene>
<evidence type="ECO:0000313" key="7">
    <source>
        <dbReference type="EMBL" id="CAF3643893.1"/>
    </source>
</evidence>
<dbReference type="EMBL" id="CAJOBA010002411">
    <property type="protein sequence ID" value="CAF3643893.1"/>
    <property type="molecule type" value="Genomic_DNA"/>
</dbReference>
<evidence type="ECO:0000313" key="6">
    <source>
        <dbReference type="EMBL" id="CAF0979686.1"/>
    </source>
</evidence>
<dbReference type="EMBL" id="CAJNOQ010002804">
    <property type="protein sequence ID" value="CAF0979686.1"/>
    <property type="molecule type" value="Genomic_DNA"/>
</dbReference>
<dbReference type="AlphaFoldDB" id="A0A814FGG7"/>
<evidence type="ECO:0000256" key="3">
    <source>
        <dbReference type="RuleBase" id="RU004019"/>
    </source>
</evidence>
<dbReference type="InterPro" id="IPR036388">
    <property type="entry name" value="WH-like_DNA-bd_sf"/>
</dbReference>
<organism evidence="6 9">
    <name type="scientific">Didymodactylos carnosus</name>
    <dbReference type="NCBI Taxonomy" id="1234261"/>
    <lineage>
        <taxon>Eukaryota</taxon>
        <taxon>Metazoa</taxon>
        <taxon>Spiralia</taxon>
        <taxon>Gnathifera</taxon>
        <taxon>Rotifera</taxon>
        <taxon>Eurotatoria</taxon>
        <taxon>Bdelloidea</taxon>
        <taxon>Philodinida</taxon>
        <taxon>Philodinidae</taxon>
        <taxon>Didymodactylos</taxon>
    </lineage>
</organism>
<comment type="caution">
    <text evidence="6">The sequence shown here is derived from an EMBL/GenBank/DDBJ whole genome shotgun (WGS) entry which is preliminary data.</text>
</comment>
<dbReference type="Pfam" id="PF00178">
    <property type="entry name" value="Ets"/>
    <property type="match status" value="1"/>
</dbReference>
<comment type="similarity">
    <text evidence="1 3">Belongs to the ETS family.</text>
</comment>